<protein>
    <submittedName>
        <fullName evidence="2">Molecular chaperone DnaJ</fullName>
    </submittedName>
</protein>
<gene>
    <name evidence="2" type="ORF">Q764_10800</name>
</gene>
<dbReference type="SMART" id="SM00271">
    <property type="entry name" value="DnaJ"/>
    <property type="match status" value="1"/>
</dbReference>
<dbReference type="InterPro" id="IPR025309">
    <property type="entry name" value="KTSC_dom"/>
</dbReference>
<evidence type="ECO:0000313" key="3">
    <source>
        <dbReference type="Proteomes" id="UP000030121"/>
    </source>
</evidence>
<dbReference type="PRINTS" id="PR00625">
    <property type="entry name" value="JDOMAIN"/>
</dbReference>
<keyword evidence="3" id="KW-1185">Reference proteome</keyword>
<dbReference type="OrthoDB" id="665715at2"/>
<feature type="domain" description="J" evidence="1">
    <location>
        <begin position="8"/>
        <end position="82"/>
    </location>
</feature>
<dbReference type="Proteomes" id="UP000030121">
    <property type="component" value="Unassembled WGS sequence"/>
</dbReference>
<dbReference type="Pfam" id="PF00226">
    <property type="entry name" value="DnaJ"/>
    <property type="match status" value="1"/>
</dbReference>
<organism evidence="2 3">
    <name type="scientific">Flavobacterium suncheonense GH29-5 = DSM 17707</name>
    <dbReference type="NCBI Taxonomy" id="1121899"/>
    <lineage>
        <taxon>Bacteria</taxon>
        <taxon>Pseudomonadati</taxon>
        <taxon>Bacteroidota</taxon>
        <taxon>Flavobacteriia</taxon>
        <taxon>Flavobacteriales</taxon>
        <taxon>Flavobacteriaceae</taxon>
        <taxon>Flavobacterium</taxon>
    </lineage>
</organism>
<dbReference type="eggNOG" id="COG0484">
    <property type="taxonomic scope" value="Bacteria"/>
</dbReference>
<dbReference type="Gene3D" id="1.10.287.110">
    <property type="entry name" value="DnaJ domain"/>
    <property type="match status" value="1"/>
</dbReference>
<evidence type="ECO:0000313" key="2">
    <source>
        <dbReference type="EMBL" id="KGO88891.1"/>
    </source>
</evidence>
<name>A0A0A2MB66_9FLAO</name>
<comment type="caution">
    <text evidence="2">The sequence shown here is derived from an EMBL/GenBank/DDBJ whole genome shotgun (WGS) entry which is preliminary data.</text>
</comment>
<dbReference type="STRING" id="1121899.GCA_000430025_00738"/>
<sequence>MNTKKIAEYRKLLDVTKTATLKELKTIYRKSMKEDHPDTVADPVERLAAEERSKQIIEAYHFLVSIAPETLEKDKEEYLKTTTTSSILEFNMDNGVLYISFLDGNQFEYFGVPKNTYYKMINADSPNRFAKRHIYNEFLYRSASKLVAAE</sequence>
<dbReference type="RefSeq" id="WP_035744693.1">
    <property type="nucleotide sequence ID" value="NZ_AUCZ01000003.1"/>
</dbReference>
<dbReference type="AlphaFoldDB" id="A0A0A2MB66"/>
<dbReference type="InterPro" id="IPR001623">
    <property type="entry name" value="DnaJ_domain"/>
</dbReference>
<dbReference type="InterPro" id="IPR036869">
    <property type="entry name" value="J_dom_sf"/>
</dbReference>
<reference evidence="2 3" key="1">
    <citation type="submission" date="2013-09" db="EMBL/GenBank/DDBJ databases">
        <authorList>
            <person name="Zeng Z."/>
            <person name="Chen C."/>
        </authorList>
    </citation>
    <scope>NUCLEOTIDE SEQUENCE [LARGE SCALE GENOMIC DNA]</scope>
    <source>
        <strain evidence="2 3">GH29-5</strain>
    </source>
</reference>
<dbReference type="EMBL" id="JRLW01000014">
    <property type="protein sequence ID" value="KGO88891.1"/>
    <property type="molecule type" value="Genomic_DNA"/>
</dbReference>
<accession>A0A0A2MB66</accession>
<dbReference type="Pfam" id="PF13619">
    <property type="entry name" value="KTSC"/>
    <property type="match status" value="1"/>
</dbReference>
<dbReference type="PROSITE" id="PS50076">
    <property type="entry name" value="DNAJ_2"/>
    <property type="match status" value="1"/>
</dbReference>
<proteinExistence type="predicted"/>
<dbReference type="CDD" id="cd06257">
    <property type="entry name" value="DnaJ"/>
    <property type="match status" value="1"/>
</dbReference>
<evidence type="ECO:0000259" key="1">
    <source>
        <dbReference type="PROSITE" id="PS50076"/>
    </source>
</evidence>
<dbReference type="SUPFAM" id="SSF46565">
    <property type="entry name" value="Chaperone J-domain"/>
    <property type="match status" value="1"/>
</dbReference>